<sequence length="994" mass="109470">MFLPLLFSFLIWFVKSEEVNLRKRKSFTFVTSQNKEFTLQPAKNYLKKNENIFSRLSRRLRGVNMNEEGSWYYIHFIDDEGNEVRRVVNRLQLKVENGILKNTYIAYLREEELESLEEHALVKKVTPEEKFEESGGKITDTNYFHVIATEDTKIPSKHELFSIERQDDSRTYIIRVEEEGGNDKTLTEKKRQAIRFLSEISGVRSISTFTRPTIKNNIMTGYTQRNGRNFLKNNSNGLYYSERYVNNKGITGTGQIITIQDTPIDFYHAMFRDDSVQVELNTKLTNHRKFVYYGSKSTNINDWSSKLEENEHGTHVAGTTAGKSNCQNDLNVGTELFNGNAPDAKILYAGGLNDVSSSQLGSLMKQHDSYISTNSWGVDGYNDQINYEYGNLALKNPDRLFLFAAGNEYSDGNFTVCDPGGSKNVLTVGAMDDFFNTIHTYEVQSAMSSSISFKARALLDADPWIVGSIGTSTSSTVVAIDCTNGDQCTTINSGKVSLLYSSNSQSCSWVYQCQLSSTSGILYTDSVSTVNNLLSSRGNVRVTDITSFNITSPIGHADYSSGGPGNKGILKPDIMTPGTRIISAKSRNKGKSNHGCDTVNGGDFTIMQGTSMATPNAAGATALVRQYFSSERWPSSVNLDGATLRALMINSCRHPHSSKTPDILFGHGIVDLSTILPLENDFGVQITNPNSLPSIPENSAYVASLIVNSNSKPVQITLSYLDQMLDRSSAIPLTRDLDLVVVTPAGKMIKGDHLSNGDTQHFSTNEKVIIDKSDLTKGTYSIYVITGEFADSGVSTDANQKFAVVATGDISNGFLNFQRSNRCPCAQCSQANPALCQCTEGYIGTICQAQVKIVNGTKGSFSVPAMNIFRVKFNSDKNIKVIKAKSSKAGSIANIWYSQECHVNIGDYDKSGSAGTLMKKEIKVDPSMKSICVAIVNANYQEANFEIELSDKSGYTNIIIGVVVAVVVIIVIVVVIYCCYKKGKCSKIPICNSS</sequence>
<keyword evidence="6" id="KW-1133">Transmembrane helix</keyword>
<name>A0ABR2L2V8_9EUKA</name>
<dbReference type="PANTHER" id="PTHR43399:SF4">
    <property type="entry name" value="CELL WALL-ASSOCIATED PROTEASE"/>
    <property type="match status" value="1"/>
</dbReference>
<evidence type="ECO:0000256" key="6">
    <source>
        <dbReference type="SAM" id="Phobius"/>
    </source>
</evidence>
<accession>A0ABR2L2V8</accession>
<dbReference type="InterPro" id="IPR034058">
    <property type="entry name" value="TagA/B/C/D_pept_dom"/>
</dbReference>
<feature type="active site" description="Charge relay system" evidence="5">
    <location>
        <position position="611"/>
    </location>
</feature>
<dbReference type="Pfam" id="PF00082">
    <property type="entry name" value="Peptidase_S8"/>
    <property type="match status" value="1"/>
</dbReference>
<dbReference type="InterPro" id="IPR000209">
    <property type="entry name" value="Peptidase_S8/S53_dom"/>
</dbReference>
<keyword evidence="4 5" id="KW-0720">Serine protease</keyword>
<keyword evidence="3 5" id="KW-0378">Hydrolase</keyword>
<feature type="transmembrane region" description="Helical" evidence="6">
    <location>
        <begin position="958"/>
        <end position="980"/>
    </location>
</feature>
<evidence type="ECO:0000313" key="9">
    <source>
        <dbReference type="EMBL" id="KAK8897062.1"/>
    </source>
</evidence>
<dbReference type="SUPFAM" id="SSF49785">
    <property type="entry name" value="Galactose-binding domain-like"/>
    <property type="match status" value="1"/>
</dbReference>
<dbReference type="PROSITE" id="PS00138">
    <property type="entry name" value="SUBTILASE_SER"/>
    <property type="match status" value="1"/>
</dbReference>
<reference evidence="9 10" key="1">
    <citation type="submission" date="2024-04" db="EMBL/GenBank/DDBJ databases">
        <title>Tritrichomonas musculus Genome.</title>
        <authorList>
            <person name="Alves-Ferreira E."/>
            <person name="Grigg M."/>
            <person name="Lorenzi H."/>
            <person name="Galac M."/>
        </authorList>
    </citation>
    <scope>NUCLEOTIDE SEQUENCE [LARGE SCALE GENOMIC DNA]</scope>
    <source>
        <strain evidence="9 10">EAF2021</strain>
    </source>
</reference>
<proteinExistence type="inferred from homology"/>
<dbReference type="PANTHER" id="PTHR43399">
    <property type="entry name" value="SUBTILISIN-RELATED"/>
    <property type="match status" value="1"/>
</dbReference>
<dbReference type="Proteomes" id="UP001470230">
    <property type="component" value="Unassembled WGS sequence"/>
</dbReference>
<evidence type="ECO:0000256" key="7">
    <source>
        <dbReference type="SAM" id="SignalP"/>
    </source>
</evidence>
<feature type="chain" id="PRO_5045359871" description="Peptidase S8/S53 domain-containing protein" evidence="7">
    <location>
        <begin position="17"/>
        <end position="994"/>
    </location>
</feature>
<dbReference type="EMBL" id="JAPFFF010000002">
    <property type="protein sequence ID" value="KAK8897062.1"/>
    <property type="molecule type" value="Genomic_DNA"/>
</dbReference>
<protein>
    <recommendedName>
        <fullName evidence="8">Peptidase S8/S53 domain-containing protein</fullName>
    </recommendedName>
</protein>
<evidence type="ECO:0000256" key="1">
    <source>
        <dbReference type="ARBA" id="ARBA00011073"/>
    </source>
</evidence>
<dbReference type="Gene3D" id="3.40.50.200">
    <property type="entry name" value="Peptidase S8/S53 domain"/>
    <property type="match status" value="2"/>
</dbReference>
<dbReference type="PROSITE" id="PS51892">
    <property type="entry name" value="SUBTILASE"/>
    <property type="match status" value="1"/>
</dbReference>
<dbReference type="CDD" id="cd04842">
    <property type="entry name" value="Peptidases_S8_Kp43_protease"/>
    <property type="match status" value="1"/>
</dbReference>
<dbReference type="InterPro" id="IPR036852">
    <property type="entry name" value="Peptidase_S8/S53_dom_sf"/>
</dbReference>
<keyword evidence="7" id="KW-0732">Signal</keyword>
<keyword evidence="10" id="KW-1185">Reference proteome</keyword>
<feature type="active site" description="Charge relay system" evidence="5">
    <location>
        <position position="261"/>
    </location>
</feature>
<feature type="active site" description="Charge relay system" evidence="5">
    <location>
        <position position="312"/>
    </location>
</feature>
<evidence type="ECO:0000256" key="4">
    <source>
        <dbReference type="ARBA" id="ARBA00022825"/>
    </source>
</evidence>
<dbReference type="InterPro" id="IPR008979">
    <property type="entry name" value="Galactose-bd-like_sf"/>
</dbReference>
<feature type="domain" description="Peptidase S8/S53" evidence="8">
    <location>
        <begin position="252"/>
        <end position="668"/>
    </location>
</feature>
<gene>
    <name evidence="9" type="ORF">M9Y10_014996</name>
</gene>
<evidence type="ECO:0000256" key="3">
    <source>
        <dbReference type="ARBA" id="ARBA00022801"/>
    </source>
</evidence>
<feature type="signal peptide" evidence="7">
    <location>
        <begin position="1"/>
        <end position="16"/>
    </location>
</feature>
<dbReference type="Gene3D" id="2.60.120.380">
    <property type="match status" value="1"/>
</dbReference>
<dbReference type="InterPro" id="IPR015500">
    <property type="entry name" value="Peptidase_S8_subtilisin-rel"/>
</dbReference>
<evidence type="ECO:0000256" key="5">
    <source>
        <dbReference type="PROSITE-ProRule" id="PRU01240"/>
    </source>
</evidence>
<keyword evidence="6" id="KW-0812">Transmembrane</keyword>
<evidence type="ECO:0000259" key="8">
    <source>
        <dbReference type="Pfam" id="PF00082"/>
    </source>
</evidence>
<dbReference type="PRINTS" id="PR00723">
    <property type="entry name" value="SUBTILISIN"/>
</dbReference>
<evidence type="ECO:0000256" key="2">
    <source>
        <dbReference type="ARBA" id="ARBA00022670"/>
    </source>
</evidence>
<comment type="similarity">
    <text evidence="1 5">Belongs to the peptidase S8 family.</text>
</comment>
<evidence type="ECO:0000313" key="10">
    <source>
        <dbReference type="Proteomes" id="UP001470230"/>
    </source>
</evidence>
<organism evidence="9 10">
    <name type="scientific">Tritrichomonas musculus</name>
    <dbReference type="NCBI Taxonomy" id="1915356"/>
    <lineage>
        <taxon>Eukaryota</taxon>
        <taxon>Metamonada</taxon>
        <taxon>Parabasalia</taxon>
        <taxon>Tritrichomonadida</taxon>
        <taxon>Tritrichomonadidae</taxon>
        <taxon>Tritrichomonas</taxon>
    </lineage>
</organism>
<dbReference type="InterPro" id="IPR051048">
    <property type="entry name" value="Peptidase_S8/S53_subtilisin"/>
</dbReference>
<keyword evidence="2 5" id="KW-0645">Protease</keyword>
<dbReference type="SUPFAM" id="SSF52743">
    <property type="entry name" value="Subtilisin-like"/>
    <property type="match status" value="1"/>
</dbReference>
<dbReference type="InterPro" id="IPR023828">
    <property type="entry name" value="Peptidase_S8_Ser-AS"/>
</dbReference>
<comment type="caution">
    <text evidence="9">The sequence shown here is derived from an EMBL/GenBank/DDBJ whole genome shotgun (WGS) entry which is preliminary data.</text>
</comment>
<keyword evidence="6" id="KW-0472">Membrane</keyword>